<evidence type="ECO:0000313" key="7">
    <source>
        <dbReference type="EMBL" id="VCU54719.1"/>
    </source>
</evidence>
<evidence type="ECO:0000256" key="2">
    <source>
        <dbReference type="ARBA" id="ARBA00012438"/>
    </source>
</evidence>
<dbReference type="InterPro" id="IPR004358">
    <property type="entry name" value="Sig_transdc_His_kin-like_C"/>
</dbReference>
<keyword evidence="5" id="KW-0418">Kinase</keyword>
<protein>
    <recommendedName>
        <fullName evidence="2">histidine kinase</fullName>
        <ecNumber evidence="2">2.7.13.3</ecNumber>
    </recommendedName>
</protein>
<keyword evidence="7" id="KW-0614">Plasmid</keyword>
<proteinExistence type="predicted"/>
<dbReference type="PRINTS" id="PR00344">
    <property type="entry name" value="BCTRLSENSOR"/>
</dbReference>
<evidence type="ECO:0000313" key="8">
    <source>
        <dbReference type="Proteomes" id="UP000279841"/>
    </source>
</evidence>
<evidence type="ECO:0000256" key="5">
    <source>
        <dbReference type="ARBA" id="ARBA00022777"/>
    </source>
</evidence>
<dbReference type="EC" id="2.7.13.3" evidence="2"/>
<dbReference type="Pfam" id="PF14689">
    <property type="entry name" value="SPOB_a"/>
    <property type="match status" value="1"/>
</dbReference>
<dbReference type="InterPro" id="IPR036890">
    <property type="entry name" value="HATPase_C_sf"/>
</dbReference>
<dbReference type="GO" id="GO:0000155">
    <property type="term" value="F:phosphorelay sensor kinase activity"/>
    <property type="evidence" value="ECO:0007669"/>
    <property type="project" value="InterPro"/>
</dbReference>
<dbReference type="InterPro" id="IPR003594">
    <property type="entry name" value="HATPase_dom"/>
</dbReference>
<gene>
    <name evidence="7" type="primary">citS</name>
    <name evidence="7" type="ORF">TTHNP4_00127</name>
</gene>
<feature type="domain" description="Histidine kinase" evidence="6">
    <location>
        <begin position="258"/>
        <end position="439"/>
    </location>
</feature>
<organism evidence="7 8">
    <name type="scientific">Thermus thermophilus</name>
    <dbReference type="NCBI Taxonomy" id="274"/>
    <lineage>
        <taxon>Bacteria</taxon>
        <taxon>Thermotogati</taxon>
        <taxon>Deinococcota</taxon>
        <taxon>Deinococci</taxon>
        <taxon>Thermales</taxon>
        <taxon>Thermaceae</taxon>
        <taxon>Thermus</taxon>
    </lineage>
</organism>
<dbReference type="InterPro" id="IPR039506">
    <property type="entry name" value="SPOB_a"/>
</dbReference>
<dbReference type="AlphaFoldDB" id="A0A3P4AVT0"/>
<dbReference type="SUPFAM" id="SSF55874">
    <property type="entry name" value="ATPase domain of HSP90 chaperone/DNA topoisomerase II/histidine kinase"/>
    <property type="match status" value="1"/>
</dbReference>
<comment type="catalytic activity">
    <reaction evidence="1">
        <text>ATP + protein L-histidine = ADP + protein N-phospho-L-histidine.</text>
        <dbReference type="EC" id="2.7.13.3"/>
    </reaction>
</comment>
<dbReference type="SUPFAM" id="SSF55890">
    <property type="entry name" value="Sporulation response regulatory protein Spo0B"/>
    <property type="match status" value="1"/>
</dbReference>
<dbReference type="Gene3D" id="3.30.565.10">
    <property type="entry name" value="Histidine kinase-like ATPase, C-terminal domain"/>
    <property type="match status" value="1"/>
</dbReference>
<dbReference type="PROSITE" id="PS50109">
    <property type="entry name" value="HIS_KIN"/>
    <property type="match status" value="1"/>
</dbReference>
<dbReference type="InterPro" id="IPR005467">
    <property type="entry name" value="His_kinase_dom"/>
</dbReference>
<sequence>MARALWLPVLALALGLWLAIGLEANRHLLALALRETEALAEAAARLSDPQALSPLGVRLTERPREAAPLWGETAAGVEVAPQGILVWAARPWDRGILEAARAYPPYLPSPLLPFGLALLAWLWAWRRAEGAVHRALGTSLSEGRGRLTDLTAAFASLEEGVAVLKGEEVVLLNPKGLALLGLPPGALPPLPLRRVWPALADRLEEGEAYLPLPTGRPGRVRLLGFGDRRIALFQEQAELLRLAEELTQSRRHLELLRAQAHEFQNLLHVIGGLLELGQVEEALRLVQGELAAEKALESLLRGIEVPLVAALLLGKLRRARERGLGFRLEGRLPARYASIGESLASILGHLLENALEAAQSEVGLRFLEEEGLKVEVLDDGPGLPEGKETPFLPGASGRGTGRGYGLALARAQARALGGEVGYHRKGRWTVFWLSLPGPSS</sequence>
<dbReference type="Proteomes" id="UP000279841">
    <property type="component" value="Plasmid 4"/>
</dbReference>
<name>A0A3P4AVT0_THETH</name>
<evidence type="ECO:0000256" key="4">
    <source>
        <dbReference type="ARBA" id="ARBA00022679"/>
    </source>
</evidence>
<evidence type="ECO:0000259" key="6">
    <source>
        <dbReference type="PROSITE" id="PS50109"/>
    </source>
</evidence>
<keyword evidence="3" id="KW-0597">Phosphoprotein</keyword>
<dbReference type="RefSeq" id="WP_290125650.1">
    <property type="nucleotide sequence ID" value="NZ_LR027520.1"/>
</dbReference>
<dbReference type="SMART" id="SM00387">
    <property type="entry name" value="HATPase_c"/>
    <property type="match status" value="1"/>
</dbReference>
<keyword evidence="4" id="KW-0808">Transferase</keyword>
<dbReference type="Pfam" id="PF02518">
    <property type="entry name" value="HATPase_c"/>
    <property type="match status" value="1"/>
</dbReference>
<dbReference type="InterPro" id="IPR016120">
    <property type="entry name" value="Sig_transdc_His_kin_SpoOB"/>
</dbReference>
<evidence type="ECO:0000256" key="1">
    <source>
        <dbReference type="ARBA" id="ARBA00000085"/>
    </source>
</evidence>
<geneLocation type="plasmid" evidence="7 8">
    <name>4</name>
</geneLocation>
<dbReference type="Gene3D" id="1.10.287.130">
    <property type="match status" value="1"/>
</dbReference>
<dbReference type="EMBL" id="LR027520">
    <property type="protein sequence ID" value="VCU54719.1"/>
    <property type="molecule type" value="Genomic_DNA"/>
</dbReference>
<accession>A0A3P4AVT0</accession>
<reference evidence="7 8" key="1">
    <citation type="submission" date="2018-10" db="EMBL/GenBank/DDBJ databases">
        <authorList>
            <person name="Peiro R."/>
            <person name="Begona"/>
            <person name="Cbmso G."/>
            <person name="Lopez M."/>
            <person name="Gonzalez S."/>
            <person name="Sacristan E."/>
            <person name="Castillo E."/>
        </authorList>
    </citation>
    <scope>NUCLEOTIDE SEQUENCE [LARGE SCALE GENOMIC DNA]</scope>
    <source>
        <strain evidence="7">TTHNAR1</strain>
        <plasmid evidence="8">4</plasmid>
    </source>
</reference>
<evidence type="ECO:0000256" key="3">
    <source>
        <dbReference type="ARBA" id="ARBA00022553"/>
    </source>
</evidence>